<evidence type="ECO:0000313" key="2">
    <source>
        <dbReference type="EMBL" id="MCK6263472.1"/>
    </source>
</evidence>
<dbReference type="Gene3D" id="3.40.50.410">
    <property type="entry name" value="von Willebrand factor, type A domain"/>
    <property type="match status" value="1"/>
</dbReference>
<proteinExistence type="predicted"/>
<sequence>MNTDIDPRVVVKFDSLMAMKLKTRGFRLPPSTKLASQLSGSNRSRYRGRGVNFEEYRQYQMGDDIRSLDWSVTQRTGEPHIRVYSEEKDQSVILFVDQRSSMFFSSIDTMKSVVAAHISACCAWKVTKNSDRIGALLFNDHEISWYKPQRNSAHVSRILRTLTDMNKGLSSKQRIGSQSGLESGFSRGLAKLTKQKLKGSLVIMVSDFNDLTENDFSQIKWLKQHNDILGVSISDPMEANLEFVDSANISDGELQLPVGPSLNSKLVQYNKDNSLKDERIRQLIQAGGIDVIKLDTSGTHIAQFNQQTSGGGRV</sequence>
<comment type="caution">
    <text evidence="2">The sequence shown here is derived from an EMBL/GenBank/DDBJ whole genome shotgun (WGS) entry which is preliminary data.</text>
</comment>
<dbReference type="InterPro" id="IPR036465">
    <property type="entry name" value="vWFA_dom_sf"/>
</dbReference>
<dbReference type="Proteomes" id="UP001139559">
    <property type="component" value="Unassembled WGS sequence"/>
</dbReference>
<organism evidence="2 3">
    <name type="scientific">Vibrio amylolyticus</name>
    <dbReference type="NCBI Taxonomy" id="2847292"/>
    <lineage>
        <taxon>Bacteria</taxon>
        <taxon>Pseudomonadati</taxon>
        <taxon>Pseudomonadota</taxon>
        <taxon>Gammaproteobacteria</taxon>
        <taxon>Vibrionales</taxon>
        <taxon>Vibrionaceae</taxon>
        <taxon>Vibrio</taxon>
    </lineage>
</organism>
<dbReference type="PANTHER" id="PTHR33608:SF12">
    <property type="entry name" value="DUF58 DOMAIN-CONTAINING PROTEIN"/>
    <property type="match status" value="1"/>
</dbReference>
<evidence type="ECO:0000259" key="1">
    <source>
        <dbReference type="Pfam" id="PF01882"/>
    </source>
</evidence>
<dbReference type="AlphaFoldDB" id="A0A9X1XHW2"/>
<feature type="domain" description="DUF58" evidence="1">
    <location>
        <begin position="55"/>
        <end position="253"/>
    </location>
</feature>
<dbReference type="PANTHER" id="PTHR33608">
    <property type="entry name" value="BLL2464 PROTEIN"/>
    <property type="match status" value="1"/>
</dbReference>
<dbReference type="InterPro" id="IPR002881">
    <property type="entry name" value="DUF58"/>
</dbReference>
<keyword evidence="3" id="KW-1185">Reference proteome</keyword>
<accession>A0A9X1XHW2</accession>
<dbReference type="EMBL" id="JAJHVV010000005">
    <property type="protein sequence ID" value="MCK6263472.1"/>
    <property type="molecule type" value="Genomic_DNA"/>
</dbReference>
<dbReference type="Pfam" id="PF01882">
    <property type="entry name" value="DUF58"/>
    <property type="match status" value="1"/>
</dbReference>
<dbReference type="RefSeq" id="WP_248008558.1">
    <property type="nucleotide sequence ID" value="NZ_JAJHVV010000005.1"/>
</dbReference>
<gene>
    <name evidence="2" type="ORF">KP803_09320</name>
</gene>
<protein>
    <submittedName>
        <fullName evidence="2">DUF58 domain-containing protein</fullName>
    </submittedName>
</protein>
<reference evidence="2" key="1">
    <citation type="submission" date="2021-11" db="EMBL/GenBank/DDBJ databases">
        <title>Vibrio ZSDE26 sp. nov. and Vibrio ZSDZ34 sp. nov., isolated from coastal seawater in Qingdao.</title>
        <authorList>
            <person name="Zhang P."/>
        </authorList>
    </citation>
    <scope>NUCLEOTIDE SEQUENCE</scope>
    <source>
        <strain evidence="2">ZSDE26</strain>
    </source>
</reference>
<evidence type="ECO:0000313" key="3">
    <source>
        <dbReference type="Proteomes" id="UP001139559"/>
    </source>
</evidence>
<name>A0A9X1XHW2_9VIBR</name>
<dbReference type="SUPFAM" id="SSF53300">
    <property type="entry name" value="vWA-like"/>
    <property type="match status" value="1"/>
</dbReference>